<dbReference type="SUPFAM" id="SSF81301">
    <property type="entry name" value="Nucleotidyltransferase"/>
    <property type="match status" value="1"/>
</dbReference>
<dbReference type="AlphaFoldDB" id="A0A0B1RYD3"/>
<dbReference type="Proteomes" id="UP000053660">
    <property type="component" value="Unassembled WGS sequence"/>
</dbReference>
<dbReference type="InterPro" id="IPR054708">
    <property type="entry name" value="MTPAP-like_central"/>
</dbReference>
<sequence length="237" mass="26706">MQAFPYQTIELFAVGSTINGCGSYNSDMDLCLCIPMGTENVYSSERMYVFSIIRNLKTAVKILRRLNTIIKGKPSLRKVVRRSEVIPAKVPIIKMALHPPYEELDLDVNINNTAGIYNSHLIHYYSLLDSRFPAICLLVKHWAITNGIGDAATGSFNSYSLILLVLHYFQCGVQPAVLPNLQHVYPDVFGSMPPLGQLKLFQTLQHLPRKAAFLGDFLPDRILLEICFVFLKQIGFK</sequence>
<gene>
    <name evidence="2" type="ORF">OESDEN_24341</name>
</gene>
<dbReference type="Gene3D" id="3.30.460.10">
    <property type="entry name" value="Beta Polymerase, domain 2"/>
    <property type="match status" value="1"/>
</dbReference>
<evidence type="ECO:0000313" key="3">
    <source>
        <dbReference type="Proteomes" id="UP000053660"/>
    </source>
</evidence>
<dbReference type="InterPro" id="IPR043519">
    <property type="entry name" value="NT_sf"/>
</dbReference>
<dbReference type="EMBL" id="KN612151">
    <property type="protein sequence ID" value="KHJ76040.1"/>
    <property type="molecule type" value="Genomic_DNA"/>
</dbReference>
<dbReference type="SUPFAM" id="SSF81631">
    <property type="entry name" value="PAP/OAS1 substrate-binding domain"/>
    <property type="match status" value="1"/>
</dbReference>
<reference evidence="2 3" key="1">
    <citation type="submission" date="2014-03" db="EMBL/GenBank/DDBJ databases">
        <title>Draft genome of the hookworm Oesophagostomum dentatum.</title>
        <authorList>
            <person name="Mitreva M."/>
        </authorList>
    </citation>
    <scope>NUCLEOTIDE SEQUENCE [LARGE SCALE GENOMIC DNA]</scope>
    <source>
        <strain evidence="2 3">OD-Hann</strain>
    </source>
</reference>
<dbReference type="GO" id="GO:0031123">
    <property type="term" value="P:RNA 3'-end processing"/>
    <property type="evidence" value="ECO:0007669"/>
    <property type="project" value="TreeGrafter"/>
</dbReference>
<protein>
    <recommendedName>
        <fullName evidence="1">Poly(A) RNA polymerase mitochondrial-like central palm domain-containing protein</fullName>
    </recommendedName>
</protein>
<accession>A0A0B1RYD3</accession>
<evidence type="ECO:0000313" key="2">
    <source>
        <dbReference type="EMBL" id="KHJ76040.1"/>
    </source>
</evidence>
<dbReference type="Gene3D" id="1.10.1410.10">
    <property type="match status" value="1"/>
</dbReference>
<dbReference type="GO" id="GO:1990817">
    <property type="term" value="F:poly(A) RNA polymerase activity"/>
    <property type="evidence" value="ECO:0007669"/>
    <property type="project" value="TreeGrafter"/>
</dbReference>
<name>A0A0B1RYD3_OESDE</name>
<dbReference type="Pfam" id="PF22600">
    <property type="entry name" value="MTPAP-like_central"/>
    <property type="match status" value="1"/>
</dbReference>
<dbReference type="OrthoDB" id="2274644at2759"/>
<proteinExistence type="predicted"/>
<evidence type="ECO:0000259" key="1">
    <source>
        <dbReference type="Pfam" id="PF22600"/>
    </source>
</evidence>
<feature type="domain" description="Poly(A) RNA polymerase mitochondrial-like central palm" evidence="1">
    <location>
        <begin position="6"/>
        <end position="126"/>
    </location>
</feature>
<dbReference type="CDD" id="cd05402">
    <property type="entry name" value="NT_PAP_TUTase"/>
    <property type="match status" value="1"/>
</dbReference>
<dbReference type="PANTHER" id="PTHR12271:SF117">
    <property type="entry name" value="PAP-ASSOCIATED DOMAIN-CONTAINING PROTEIN"/>
    <property type="match status" value="1"/>
</dbReference>
<organism evidence="2 3">
    <name type="scientific">Oesophagostomum dentatum</name>
    <name type="common">Nodular worm</name>
    <dbReference type="NCBI Taxonomy" id="61180"/>
    <lineage>
        <taxon>Eukaryota</taxon>
        <taxon>Metazoa</taxon>
        <taxon>Ecdysozoa</taxon>
        <taxon>Nematoda</taxon>
        <taxon>Chromadorea</taxon>
        <taxon>Rhabditida</taxon>
        <taxon>Rhabditina</taxon>
        <taxon>Rhabditomorpha</taxon>
        <taxon>Strongyloidea</taxon>
        <taxon>Strongylidae</taxon>
        <taxon>Oesophagostomum</taxon>
    </lineage>
</organism>
<keyword evidence="3" id="KW-1185">Reference proteome</keyword>
<dbReference type="PANTHER" id="PTHR12271">
    <property type="entry name" value="POLY A POLYMERASE CID PAP -RELATED"/>
    <property type="match status" value="1"/>
</dbReference>